<dbReference type="EMBL" id="SRMO01000059">
    <property type="protein sequence ID" value="TGG92646.1"/>
    <property type="molecule type" value="Genomic_DNA"/>
</dbReference>
<sequence>MARSSTNLLVSTLFGILLGGAGVAYLFVEENKRRKLEHRQRRMLYIPRVSDDSLDLEDGSDHSNLENRMDRLNNAIEDVRRKLETMGENGKVDKLH</sequence>
<keyword evidence="2" id="KW-0472">Membrane</keyword>
<accession>A0A524RNL7</accession>
<proteinExistence type="predicted"/>
<evidence type="ECO:0000256" key="2">
    <source>
        <dbReference type="SAM" id="Phobius"/>
    </source>
</evidence>
<dbReference type="Proteomes" id="UP000317990">
    <property type="component" value="Unassembled WGS sequence"/>
</dbReference>
<protein>
    <submittedName>
        <fullName evidence="3">Uncharacterized protein</fullName>
    </submittedName>
</protein>
<feature type="transmembrane region" description="Helical" evidence="2">
    <location>
        <begin position="6"/>
        <end position="28"/>
    </location>
</feature>
<keyword evidence="2" id="KW-1133">Transmembrane helix</keyword>
<name>A0A524RNL7_9CHRO</name>
<evidence type="ECO:0000256" key="1">
    <source>
        <dbReference type="SAM" id="Coils"/>
    </source>
</evidence>
<comment type="caution">
    <text evidence="3">The sequence shown here is derived from an EMBL/GenBank/DDBJ whole genome shotgun (WGS) entry which is preliminary data.</text>
</comment>
<organism evidence="3 4">
    <name type="scientific">Aphanocapsa feldmannii 277cV</name>
    <dbReference type="NCBI Taxonomy" id="2507553"/>
    <lineage>
        <taxon>Bacteria</taxon>
        <taxon>Bacillati</taxon>
        <taxon>Cyanobacteriota</taxon>
        <taxon>Cyanophyceae</taxon>
        <taxon>Oscillatoriophycideae</taxon>
        <taxon>Chroococcales</taxon>
        <taxon>Microcystaceae</taxon>
        <taxon>Aphanocapsa</taxon>
    </lineage>
</organism>
<dbReference type="AlphaFoldDB" id="A0A524RNL7"/>
<feature type="coiled-coil region" evidence="1">
    <location>
        <begin position="62"/>
        <end position="89"/>
    </location>
</feature>
<evidence type="ECO:0000313" key="3">
    <source>
        <dbReference type="EMBL" id="TGG92646.1"/>
    </source>
</evidence>
<keyword evidence="1" id="KW-0175">Coiled coil</keyword>
<keyword evidence="2" id="KW-0812">Transmembrane</keyword>
<reference evidence="3 4" key="1">
    <citation type="journal article" date="2019" name="mSystems">
        <title>Life at home and on the roam: Genomic adaptions reflect the dual lifestyle of an intracellular, facultative symbiont.</title>
        <authorList>
            <person name="Burgsdorf I."/>
        </authorList>
    </citation>
    <scope>NUCLEOTIDE SEQUENCE [LARGE SCALE GENOMIC DNA]</scope>
    <source>
        <strain evidence="3">277cV</strain>
    </source>
</reference>
<evidence type="ECO:0000313" key="4">
    <source>
        <dbReference type="Proteomes" id="UP000317990"/>
    </source>
</evidence>
<gene>
    <name evidence="3" type="ORF">ERJ67_05420</name>
</gene>